<dbReference type="AlphaFoldDB" id="A0A6P5XDB4"/>
<dbReference type="GO" id="GO:0006355">
    <property type="term" value="P:regulation of DNA-templated transcription"/>
    <property type="evidence" value="ECO:0007669"/>
    <property type="project" value="InterPro"/>
</dbReference>
<name>A0A6P5XDB4_DURZI</name>
<dbReference type="Pfam" id="PF04504">
    <property type="entry name" value="GeBP-like_DBD"/>
    <property type="match status" value="1"/>
</dbReference>
<dbReference type="PANTHER" id="PTHR31662:SF98">
    <property type="entry name" value="STOREKEEPER PROTEIN-LIKE"/>
    <property type="match status" value="1"/>
</dbReference>
<dbReference type="Proteomes" id="UP000515121">
    <property type="component" value="Unplaced"/>
</dbReference>
<reference evidence="5" key="1">
    <citation type="submission" date="2025-08" db="UniProtKB">
        <authorList>
            <consortium name="RefSeq"/>
        </authorList>
    </citation>
    <scope>IDENTIFICATION</scope>
    <source>
        <tissue evidence="5">Fruit stalk</tissue>
    </source>
</reference>
<dbReference type="KEGG" id="dzi:111282147"/>
<dbReference type="GeneID" id="111282147"/>
<feature type="region of interest" description="Disordered" evidence="2">
    <location>
        <begin position="211"/>
        <end position="230"/>
    </location>
</feature>
<keyword evidence="4" id="KW-1185">Reference proteome</keyword>
<organism evidence="4 5">
    <name type="scientific">Durio zibethinus</name>
    <name type="common">Durian</name>
    <dbReference type="NCBI Taxonomy" id="66656"/>
    <lineage>
        <taxon>Eukaryota</taxon>
        <taxon>Viridiplantae</taxon>
        <taxon>Streptophyta</taxon>
        <taxon>Embryophyta</taxon>
        <taxon>Tracheophyta</taxon>
        <taxon>Spermatophyta</taxon>
        <taxon>Magnoliopsida</taxon>
        <taxon>eudicotyledons</taxon>
        <taxon>Gunneridae</taxon>
        <taxon>Pentapetalae</taxon>
        <taxon>rosids</taxon>
        <taxon>malvids</taxon>
        <taxon>Malvales</taxon>
        <taxon>Malvaceae</taxon>
        <taxon>Helicteroideae</taxon>
        <taxon>Durio</taxon>
    </lineage>
</organism>
<evidence type="ECO:0000259" key="3">
    <source>
        <dbReference type="Pfam" id="PF04504"/>
    </source>
</evidence>
<dbReference type="OrthoDB" id="661680at2759"/>
<protein>
    <submittedName>
        <fullName evidence="5">STOREKEEPER protein-like</fullName>
    </submittedName>
</protein>
<feature type="compositionally biased region" description="Low complexity" evidence="2">
    <location>
        <begin position="102"/>
        <end position="111"/>
    </location>
</feature>
<sequence>MARKRPIEDPPSASSSEDEEEDESSQGNSSAEGDDEPQNDAIEEDEEEEEEEQDEEAGDQEKTPLKTQKSDSDNVGSDSESDSDKSLPSPNASDFTIKPIVSKPNKSAPKSNPKPKPIALESSSKQRRTAASASNGGGGGGSVKTPGTARLWSEADEIAILKGMIEYKSKKGSDPYADSSGFHDFIKQSIQADVSKYQLSEKIRRLKKKYKTNSEKCQNGNDPVFSKPHDHKSFELSKKIWGNETNEKSNKRQKTMKTLTSKDEGESEFNGAITLGLPCFVKDKEVNADVSTHVSSGSEEEKVDFWKDYPCLKESFETGKWGLAGGFLMELLEKNDGEIGREKLREMERVWRELKTKQLELYLKRLELVQEMAQAALDVVKGSEI</sequence>
<comment type="similarity">
    <text evidence="1">Belongs to the GeBP family.</text>
</comment>
<feature type="compositionally biased region" description="Acidic residues" evidence="2">
    <location>
        <begin position="32"/>
        <end position="58"/>
    </location>
</feature>
<feature type="compositionally biased region" description="Basic and acidic residues" evidence="2">
    <location>
        <begin position="59"/>
        <end position="72"/>
    </location>
</feature>
<dbReference type="PANTHER" id="PTHR31662">
    <property type="entry name" value="BNAANNG10740D PROTEIN-RELATED"/>
    <property type="match status" value="1"/>
</dbReference>
<evidence type="ECO:0000256" key="1">
    <source>
        <dbReference type="ARBA" id="ARBA00010820"/>
    </source>
</evidence>
<dbReference type="InterPro" id="IPR007592">
    <property type="entry name" value="GEBP"/>
</dbReference>
<evidence type="ECO:0000313" key="4">
    <source>
        <dbReference type="Proteomes" id="UP000515121"/>
    </source>
</evidence>
<feature type="domain" description="Glabrous enhancer-binding protein-like DBD" evidence="3">
    <location>
        <begin position="149"/>
        <end position="242"/>
    </location>
</feature>
<dbReference type="GO" id="GO:0005634">
    <property type="term" value="C:nucleus"/>
    <property type="evidence" value="ECO:0007669"/>
    <property type="project" value="TreeGrafter"/>
</dbReference>
<gene>
    <name evidence="5" type="primary">LOC111282147</name>
</gene>
<accession>A0A6P5XDB4</accession>
<evidence type="ECO:0000313" key="5">
    <source>
        <dbReference type="RefSeq" id="XP_022725846.1"/>
    </source>
</evidence>
<dbReference type="RefSeq" id="XP_022725846.1">
    <property type="nucleotide sequence ID" value="XM_022870111.1"/>
</dbReference>
<proteinExistence type="inferred from homology"/>
<feature type="region of interest" description="Disordered" evidence="2">
    <location>
        <begin position="1"/>
        <end position="149"/>
    </location>
</feature>
<dbReference type="InterPro" id="IPR053932">
    <property type="entry name" value="GeBP-like_DBD"/>
</dbReference>
<feature type="region of interest" description="Disordered" evidence="2">
    <location>
        <begin position="242"/>
        <end position="263"/>
    </location>
</feature>
<evidence type="ECO:0000256" key="2">
    <source>
        <dbReference type="SAM" id="MobiDB-lite"/>
    </source>
</evidence>